<reference evidence="2" key="2">
    <citation type="journal article" date="2022" name="Microb. Genom.">
        <title>A chromosome-scale genome assembly of the tomato pathogen Cladosporium fulvum reveals a compartmentalized genome architecture and the presence of a dispensable chromosome.</title>
        <authorList>
            <person name="Zaccaron A.Z."/>
            <person name="Chen L.H."/>
            <person name="Samaras A."/>
            <person name="Stergiopoulos I."/>
        </authorList>
    </citation>
    <scope>NUCLEOTIDE SEQUENCE</scope>
    <source>
        <strain evidence="2">Race5_Kim</strain>
    </source>
</reference>
<keyword evidence="3" id="KW-1185">Reference proteome</keyword>
<dbReference type="EMBL" id="CP090163">
    <property type="protein sequence ID" value="UJO11173.1"/>
    <property type="molecule type" value="Genomic_DNA"/>
</dbReference>
<feature type="compositionally biased region" description="Basic and acidic residues" evidence="1">
    <location>
        <begin position="266"/>
        <end position="275"/>
    </location>
</feature>
<evidence type="ECO:0000313" key="2">
    <source>
        <dbReference type="EMBL" id="UJO11173.1"/>
    </source>
</evidence>
<feature type="region of interest" description="Disordered" evidence="1">
    <location>
        <begin position="183"/>
        <end position="313"/>
    </location>
</feature>
<evidence type="ECO:0000313" key="3">
    <source>
        <dbReference type="Proteomes" id="UP000756132"/>
    </source>
</evidence>
<dbReference type="RefSeq" id="XP_047755539.1">
    <property type="nucleotide sequence ID" value="XM_047901125.1"/>
</dbReference>
<name>A0A9Q8P2R2_PASFU</name>
<proteinExistence type="predicted"/>
<protein>
    <submittedName>
        <fullName evidence="2">Uncharacterized protein</fullName>
    </submittedName>
</protein>
<gene>
    <name evidence="2" type="ORF">CLAFUR5_01977</name>
</gene>
<accession>A0A9Q8P2R2</accession>
<dbReference type="GeneID" id="71981855"/>
<feature type="compositionally biased region" description="Basic and acidic residues" evidence="1">
    <location>
        <begin position="284"/>
        <end position="305"/>
    </location>
</feature>
<dbReference type="Proteomes" id="UP000756132">
    <property type="component" value="Chromosome 1"/>
</dbReference>
<dbReference type="KEGG" id="ffu:CLAFUR5_01977"/>
<reference evidence="2" key="1">
    <citation type="submission" date="2021-12" db="EMBL/GenBank/DDBJ databases">
        <authorList>
            <person name="Zaccaron A."/>
            <person name="Stergiopoulos I."/>
        </authorList>
    </citation>
    <scope>NUCLEOTIDE SEQUENCE</scope>
    <source>
        <strain evidence="2">Race5_Kim</strain>
    </source>
</reference>
<organism evidence="2 3">
    <name type="scientific">Passalora fulva</name>
    <name type="common">Tomato leaf mold</name>
    <name type="synonym">Cladosporium fulvum</name>
    <dbReference type="NCBI Taxonomy" id="5499"/>
    <lineage>
        <taxon>Eukaryota</taxon>
        <taxon>Fungi</taxon>
        <taxon>Dikarya</taxon>
        <taxon>Ascomycota</taxon>
        <taxon>Pezizomycotina</taxon>
        <taxon>Dothideomycetes</taxon>
        <taxon>Dothideomycetidae</taxon>
        <taxon>Mycosphaerellales</taxon>
        <taxon>Mycosphaerellaceae</taxon>
        <taxon>Fulvia</taxon>
    </lineage>
</organism>
<sequence>MLRLGYRNHRHSYRPPTSVVPLAFPTEIVQQQQPALKKRRFANKGFQEDDFTCEDLRHMLWDYAGNPAPASDLAGLTTRCVNIICTTCTTRVIKVNHELRNVIDWEWIEDYLFDDYECFYCAEGYSARAATYHEAKAQWENDSRSVVEKMLRKCLYREYASADPLKSKETIAAMVENTVNPAKEYGQKHSPTFAEPPVEPEVPEPMWRSKVGGNGSKRSLSSQARKYKRAAVETVEEEPFENHNNPDAEVLLDEISDVTTTAASQHSRDGRKERPQLNASQQDRSVRSDAGGKRSRAEFEGDMKGVKAGPRKR</sequence>
<dbReference type="AlphaFoldDB" id="A0A9Q8P2R2"/>
<evidence type="ECO:0000256" key="1">
    <source>
        <dbReference type="SAM" id="MobiDB-lite"/>
    </source>
</evidence>